<accession>A0A0V1FL05</accession>
<organism evidence="1 2">
    <name type="scientific">Trichinella pseudospiralis</name>
    <name type="common">Parasitic roundworm</name>
    <dbReference type="NCBI Taxonomy" id="6337"/>
    <lineage>
        <taxon>Eukaryota</taxon>
        <taxon>Metazoa</taxon>
        <taxon>Ecdysozoa</taxon>
        <taxon>Nematoda</taxon>
        <taxon>Enoplea</taxon>
        <taxon>Dorylaimia</taxon>
        <taxon>Trichinellida</taxon>
        <taxon>Trichinellidae</taxon>
        <taxon>Trichinella</taxon>
    </lineage>
</organism>
<gene>
    <name evidence="1" type="ORF">T4D_11825</name>
</gene>
<comment type="caution">
    <text evidence="1">The sequence shown here is derived from an EMBL/GenBank/DDBJ whole genome shotgun (WGS) entry which is preliminary data.</text>
</comment>
<evidence type="ECO:0000313" key="2">
    <source>
        <dbReference type="Proteomes" id="UP000054995"/>
    </source>
</evidence>
<dbReference type="Proteomes" id="UP000054995">
    <property type="component" value="Unassembled WGS sequence"/>
</dbReference>
<name>A0A0V1FL05_TRIPS</name>
<dbReference type="EMBL" id="JYDT01000070">
    <property type="protein sequence ID" value="KRY86481.1"/>
    <property type="molecule type" value="Genomic_DNA"/>
</dbReference>
<keyword evidence="2" id="KW-1185">Reference proteome</keyword>
<protein>
    <submittedName>
        <fullName evidence="1">Uncharacterized protein</fullName>
    </submittedName>
</protein>
<reference evidence="1 2" key="1">
    <citation type="submission" date="2015-01" db="EMBL/GenBank/DDBJ databases">
        <title>Evolution of Trichinella species and genotypes.</title>
        <authorList>
            <person name="Korhonen P.K."/>
            <person name="Edoardo P."/>
            <person name="Giuseppe L.R."/>
            <person name="Gasser R.B."/>
        </authorList>
    </citation>
    <scope>NUCLEOTIDE SEQUENCE [LARGE SCALE GENOMIC DNA]</scope>
    <source>
        <strain evidence="1">ISS470</strain>
    </source>
</reference>
<sequence>MPYPTLLTNCSVPEFYANREKLDTPFILSNSSDEHSFAQLISALIIEYDIEECYSSKHKLV</sequence>
<evidence type="ECO:0000313" key="1">
    <source>
        <dbReference type="EMBL" id="KRY86481.1"/>
    </source>
</evidence>
<proteinExistence type="predicted"/>